<sequence>MEAVGLVIGVAGLFSTCLDAVDKAHSYCSFAADSHTLRTRFQTAKILLEQWGCSVGFVKGVLSANHSAELDKPDTEAAVRDILKIIKTICDPRTQRFSAHGPTEPSSGSKMKKLKWALGDKKKQEEQVELFEILVEQLRHLVPVDIDPEVTKSHTSIAEIHAILTRIERETRAEIRKQVLSWVGHGRTDQRYRDSLQKRLSGTCDWIHSRPVFQQWLTPTFENGFQALWVNGPAGFGKTVLCASIVDYLATTLQTPTAHFFLTSESHSRDDPFMAVRIWIAQITSQHEGAFDCTLVIDGLDECTHLDNHNASASVFLDAITTALSTSSSRILLISRDEPHIRNATADYFAEYTILADDVRADTASVSMDIINRKLSKKPDDFRISLSQTMATRCEGQFLWLRLQEESLRNGMNMKRLKNVVEGTPPGLGALYEREWGRILKSPDYDRIISLLQWAAFAIRPLTVGEITEAVLIGNYADFPMDDLPDEIDDDYVETEIMGLCAPLIQMYRRQEDGTDSSVDLRTVHLAHFSVKQFLLLHLPAPFALKTNESLMFQYRNTLLATACLQYMNFNEVWKNGIDDQRTMGSAFRNYAAGSWHHHVHDGTINDNTLLKLVTALFNEKNRVWNFWKSWLQKQTDDSFTAETTNGWKWWKSSESGPIYYAICLRLDSVAYQLIDDDGSKFVNTLDLARAAILVTTQVGRQEMLERLLKSGVDARMTATDGFSLLHYAAGYNSPQVAQLLIDNGVDVSATDDEGFTPLHRASKLEMARTLLNNGAIVDAKGRNGNTALHSAATSGSTDIVDLLLDRGATVDAPNESGFTALHLACFEHAEVAKRLIDQGASLKTSCTGSAPLHVACMMGRNDIVELLIRKGACIDDMWTDGTRAIHWAAKTGQYDTVKLLLESGASIEDRDNRGNRPLHLACHKEHTKVIELLINSGAEIECPDSNELTPLAISCYYGNLEAMDLLMAAGSSISSIISSHGETLLNNALARDHTQIISLLMDKGVSLTTPDKDGFQALIYAAAYGHSKLIELFVQRGASTSVTDKHGLTPLHHACRYGHIDIVKILLDSGSDLMSLDSNGLTCLHHASGGKSVELVKFLVDQRLVAGDKSTDGSTTLHYAASHGSVEVVDFLITQGVATGQARNDGLTAIDFAAFRGHADIFKLLVKAGQSDQTDSLGRTNLMLASRFGFDDAVQTLLNDSRVDPNIKDWHGSTALFAAVRNGHLGATEILLKSPKVMTGETDGFGRDIWWWANKLGNPEVLSLLQKYVGRKTPSIPHNANNHDPDMDVNVTAFDSSLPYCDACLISTDDHQSCPLCSDQSFCLCPACFQMVQIQCIGGVHSKATTGNLTGQLVLR</sequence>
<organism evidence="7 8">
    <name type="scientific">Fusarium longipes</name>
    <dbReference type="NCBI Taxonomy" id="694270"/>
    <lineage>
        <taxon>Eukaryota</taxon>
        <taxon>Fungi</taxon>
        <taxon>Dikarya</taxon>
        <taxon>Ascomycota</taxon>
        <taxon>Pezizomycotina</taxon>
        <taxon>Sordariomycetes</taxon>
        <taxon>Hypocreomycetidae</taxon>
        <taxon>Hypocreales</taxon>
        <taxon>Nectriaceae</taxon>
        <taxon>Fusarium</taxon>
    </lineage>
</organism>
<dbReference type="PROSITE" id="PS50297">
    <property type="entry name" value="ANK_REP_REGION"/>
    <property type="match status" value="9"/>
</dbReference>
<dbReference type="Gene3D" id="3.40.50.300">
    <property type="entry name" value="P-loop containing nucleotide triphosphate hydrolases"/>
    <property type="match status" value="1"/>
</dbReference>
<dbReference type="InterPro" id="IPR018247">
    <property type="entry name" value="EF_Hand_1_Ca_BS"/>
</dbReference>
<gene>
    <name evidence="7" type="ORF">FLONG3_4163</name>
</gene>
<accession>A0A395SYY5</accession>
<evidence type="ECO:0000259" key="5">
    <source>
        <dbReference type="Pfam" id="PF14479"/>
    </source>
</evidence>
<keyword evidence="1" id="KW-0677">Repeat</keyword>
<evidence type="ECO:0000256" key="3">
    <source>
        <dbReference type="PROSITE-ProRule" id="PRU00023"/>
    </source>
</evidence>
<evidence type="ECO:0000256" key="1">
    <source>
        <dbReference type="ARBA" id="ARBA00022737"/>
    </source>
</evidence>
<dbReference type="Proteomes" id="UP000266234">
    <property type="component" value="Unassembled WGS sequence"/>
</dbReference>
<dbReference type="InterPro" id="IPR038305">
    <property type="entry name" value="HeLo_sf"/>
</dbReference>
<feature type="chain" id="PRO_5017395491" evidence="4">
    <location>
        <begin position="21"/>
        <end position="1357"/>
    </location>
</feature>
<reference evidence="7 8" key="1">
    <citation type="journal article" date="2018" name="PLoS Pathog.">
        <title>Evolution of structural diversity of trichothecenes, a family of toxins produced by plant pathogenic and entomopathogenic fungi.</title>
        <authorList>
            <person name="Proctor R.H."/>
            <person name="McCormick S.P."/>
            <person name="Kim H.S."/>
            <person name="Cardoza R.E."/>
            <person name="Stanley A.M."/>
            <person name="Lindo L."/>
            <person name="Kelly A."/>
            <person name="Brown D.W."/>
            <person name="Lee T."/>
            <person name="Vaughan M.M."/>
            <person name="Alexander N.J."/>
            <person name="Busman M."/>
            <person name="Gutierrez S."/>
        </authorList>
    </citation>
    <scope>NUCLEOTIDE SEQUENCE [LARGE SCALE GENOMIC DNA]</scope>
    <source>
        <strain evidence="7 8">NRRL 20695</strain>
    </source>
</reference>
<feature type="repeat" description="ANK" evidence="3">
    <location>
        <begin position="848"/>
        <end position="876"/>
    </location>
</feature>
<dbReference type="InterPro" id="IPR029498">
    <property type="entry name" value="HeLo_dom"/>
</dbReference>
<evidence type="ECO:0000259" key="6">
    <source>
        <dbReference type="Pfam" id="PF24883"/>
    </source>
</evidence>
<dbReference type="Gene3D" id="1.25.40.20">
    <property type="entry name" value="Ankyrin repeat-containing domain"/>
    <property type="match status" value="4"/>
</dbReference>
<dbReference type="SUPFAM" id="SSF48403">
    <property type="entry name" value="Ankyrin repeat"/>
    <property type="match status" value="2"/>
</dbReference>
<dbReference type="PANTHER" id="PTHR24198:SF165">
    <property type="entry name" value="ANKYRIN REPEAT-CONTAINING PROTEIN-RELATED"/>
    <property type="match status" value="1"/>
</dbReference>
<keyword evidence="4" id="KW-0732">Signal</keyword>
<proteinExistence type="predicted"/>
<dbReference type="InterPro" id="IPR027417">
    <property type="entry name" value="P-loop_NTPase"/>
</dbReference>
<evidence type="ECO:0000313" key="7">
    <source>
        <dbReference type="EMBL" id="RGP77704.1"/>
    </source>
</evidence>
<dbReference type="OrthoDB" id="539213at2759"/>
<dbReference type="EMBL" id="PXOG01000088">
    <property type="protein sequence ID" value="RGP77704.1"/>
    <property type="molecule type" value="Genomic_DNA"/>
</dbReference>
<name>A0A395SYY5_9HYPO</name>
<dbReference type="InterPro" id="IPR036770">
    <property type="entry name" value="Ankyrin_rpt-contain_sf"/>
</dbReference>
<evidence type="ECO:0000256" key="2">
    <source>
        <dbReference type="ARBA" id="ARBA00023043"/>
    </source>
</evidence>
<feature type="domain" description="Nephrocystin 3-like N-terminal" evidence="6">
    <location>
        <begin position="202"/>
        <end position="288"/>
    </location>
</feature>
<dbReference type="SUPFAM" id="SSF52540">
    <property type="entry name" value="P-loop containing nucleoside triphosphate hydrolases"/>
    <property type="match status" value="1"/>
</dbReference>
<feature type="repeat" description="ANK" evidence="3">
    <location>
        <begin position="1014"/>
        <end position="1046"/>
    </location>
</feature>
<keyword evidence="8" id="KW-1185">Reference proteome</keyword>
<dbReference type="PRINTS" id="PR01415">
    <property type="entry name" value="ANKYRIN"/>
</dbReference>
<dbReference type="Pfam" id="PF24883">
    <property type="entry name" value="NPHP3_N"/>
    <property type="match status" value="1"/>
</dbReference>
<dbReference type="Gene3D" id="1.20.120.1020">
    <property type="entry name" value="Prion-inhibition and propagation, HeLo domain"/>
    <property type="match status" value="1"/>
</dbReference>
<comment type="caution">
    <text evidence="7">The sequence shown here is derived from an EMBL/GenBank/DDBJ whole genome shotgun (WGS) entry which is preliminary data.</text>
</comment>
<dbReference type="PANTHER" id="PTHR24198">
    <property type="entry name" value="ANKYRIN REPEAT AND PROTEIN KINASE DOMAIN-CONTAINING PROTEIN"/>
    <property type="match status" value="1"/>
</dbReference>
<dbReference type="InterPro" id="IPR056884">
    <property type="entry name" value="NPHP3-like_N"/>
</dbReference>
<feature type="repeat" description="ANK" evidence="3">
    <location>
        <begin position="981"/>
        <end position="1013"/>
    </location>
</feature>
<feature type="repeat" description="ANK" evidence="3">
    <location>
        <begin position="721"/>
        <end position="753"/>
    </location>
</feature>
<dbReference type="STRING" id="694270.A0A395SYY5"/>
<feature type="repeat" description="ANK" evidence="3">
    <location>
        <begin position="1146"/>
        <end position="1170"/>
    </location>
</feature>
<feature type="repeat" description="ANK" evidence="3">
    <location>
        <begin position="914"/>
        <end position="946"/>
    </location>
</feature>
<dbReference type="InterPro" id="IPR002110">
    <property type="entry name" value="Ankyrin_rpt"/>
</dbReference>
<dbReference type="SMART" id="SM00248">
    <property type="entry name" value="ANK"/>
    <property type="match status" value="17"/>
</dbReference>
<dbReference type="PROSITE" id="PS00018">
    <property type="entry name" value="EF_HAND_1"/>
    <property type="match status" value="1"/>
</dbReference>
<feature type="repeat" description="ANK" evidence="3">
    <location>
        <begin position="1047"/>
        <end position="1079"/>
    </location>
</feature>
<evidence type="ECO:0000256" key="4">
    <source>
        <dbReference type="SAM" id="SignalP"/>
    </source>
</evidence>
<evidence type="ECO:0000313" key="8">
    <source>
        <dbReference type="Proteomes" id="UP000266234"/>
    </source>
</evidence>
<feature type="repeat" description="ANK" evidence="3">
    <location>
        <begin position="1113"/>
        <end position="1145"/>
    </location>
</feature>
<protein>
    <submittedName>
        <fullName evidence="7">Ankyrin repeat domain-containing 52</fullName>
    </submittedName>
</protein>
<dbReference type="Pfam" id="PF14479">
    <property type="entry name" value="HeLo"/>
    <property type="match status" value="1"/>
</dbReference>
<feature type="domain" description="Prion-inhibition and propagation HeLo" evidence="5">
    <location>
        <begin position="5"/>
        <end position="92"/>
    </location>
</feature>
<feature type="repeat" description="ANK" evidence="3">
    <location>
        <begin position="784"/>
        <end position="816"/>
    </location>
</feature>
<feature type="repeat" description="ANK" evidence="3">
    <location>
        <begin position="881"/>
        <end position="913"/>
    </location>
</feature>
<dbReference type="Pfam" id="PF13637">
    <property type="entry name" value="Ank_4"/>
    <property type="match status" value="2"/>
</dbReference>
<feature type="signal peptide" evidence="4">
    <location>
        <begin position="1"/>
        <end position="20"/>
    </location>
</feature>
<keyword evidence="2 3" id="KW-0040">ANK repeat</keyword>
<dbReference type="Pfam" id="PF12796">
    <property type="entry name" value="Ank_2"/>
    <property type="match status" value="4"/>
</dbReference>
<dbReference type="PROSITE" id="PS50088">
    <property type="entry name" value="ANK_REPEAT"/>
    <property type="match status" value="10"/>
</dbReference>